<feature type="compositionally biased region" description="Polar residues" evidence="6">
    <location>
        <begin position="105"/>
        <end position="126"/>
    </location>
</feature>
<accession>A0A420J2B2</accession>
<comment type="caution">
    <text evidence="8">The sequence shown here is derived from an EMBL/GenBank/DDBJ whole genome shotgun (WGS) entry which is preliminary data.</text>
</comment>
<name>A0A420J2B2_9PEZI</name>
<evidence type="ECO:0000256" key="4">
    <source>
        <dbReference type="ARBA" id="ARBA00023125"/>
    </source>
</evidence>
<feature type="compositionally biased region" description="Basic and acidic residues" evidence="6">
    <location>
        <begin position="372"/>
        <end position="382"/>
    </location>
</feature>
<dbReference type="EMBL" id="MCBS01018834">
    <property type="protein sequence ID" value="RKF80936.1"/>
    <property type="molecule type" value="Genomic_DNA"/>
</dbReference>
<comment type="similarity">
    <text evidence="2">Belongs to the ORC6 family.</text>
</comment>
<feature type="region of interest" description="Disordered" evidence="6">
    <location>
        <begin position="306"/>
        <end position="334"/>
    </location>
</feature>
<evidence type="ECO:0000256" key="1">
    <source>
        <dbReference type="ARBA" id="ARBA00004123"/>
    </source>
</evidence>
<keyword evidence="3" id="KW-0235">DNA replication</keyword>
<dbReference type="Pfam" id="PF05460">
    <property type="entry name" value="ORC6"/>
    <property type="match status" value="1"/>
</dbReference>
<evidence type="ECO:0000256" key="3">
    <source>
        <dbReference type="ARBA" id="ARBA00022705"/>
    </source>
</evidence>
<evidence type="ECO:0000313" key="8">
    <source>
        <dbReference type="EMBL" id="RKF80936.1"/>
    </source>
</evidence>
<proteinExistence type="inferred from homology"/>
<evidence type="ECO:0000256" key="6">
    <source>
        <dbReference type="SAM" id="MobiDB-lite"/>
    </source>
</evidence>
<keyword evidence="5" id="KW-0539">Nucleus</keyword>
<evidence type="ECO:0000313" key="9">
    <source>
        <dbReference type="Proteomes" id="UP000285326"/>
    </source>
</evidence>
<feature type="region of interest" description="Disordered" evidence="6">
    <location>
        <begin position="94"/>
        <end position="159"/>
    </location>
</feature>
<keyword evidence="4" id="KW-0238">DNA-binding</keyword>
<dbReference type="GO" id="GO:0003677">
    <property type="term" value="F:DNA binding"/>
    <property type="evidence" value="ECO:0007669"/>
    <property type="project" value="UniProtKB-KW"/>
</dbReference>
<protein>
    <submittedName>
        <fullName evidence="8">Putative origin recognition complex subunit 6</fullName>
    </submittedName>
</protein>
<gene>
    <name evidence="8" type="ORF">GcM1_188020</name>
</gene>
<dbReference type="GO" id="GO:0006260">
    <property type="term" value="P:DNA replication"/>
    <property type="evidence" value="ECO:0007669"/>
    <property type="project" value="UniProtKB-KW"/>
</dbReference>
<comment type="subcellular location">
    <subcellularLocation>
        <location evidence="1">Nucleus</location>
    </subcellularLocation>
</comment>
<dbReference type="InterPro" id="IPR008721">
    <property type="entry name" value="ORC6_cyclin_first"/>
</dbReference>
<sequence>MMNRSIEQVIENLVPRYSDTIPTALVELANSLFVQSRSKCTLKAEEEIARLYACANLACERLRSQLNLPPIEPRPPIPPRAYDKLYTYLQTQLEPKTPSKKCSRSRANTPLSRTRLTPSKSTLTHSVQRERPTVGDQSWKLKDRKKNSTKNSSDEKESKVPRYVAPIIRMLCKQMQTPKAIPHVIAGVESILCLPRPEKMGNEPINNSNFTLPALIAAVWIFVVGKMRGEEEQYRENTKRKREVREFLENAREIKTLQEKTSGDEESWKDWKSITQKDINEWRKEIIAGNWKEMDWWRNIVEGAGVENTPAHDDSAVSSDQDEEMQDGEEHTNFKRTEVAKRYDYLTEERRKEYAEWSTNIQSRIKELIASKEAEGTTDHSTRNVTIEEMN</sequence>
<evidence type="ECO:0000256" key="5">
    <source>
        <dbReference type="ARBA" id="ARBA00023242"/>
    </source>
</evidence>
<reference evidence="8 9" key="1">
    <citation type="journal article" date="2018" name="BMC Genomics">
        <title>Comparative genome analyses reveal sequence features reflecting distinct modes of host-adaptation between dicot and monocot powdery mildew.</title>
        <authorList>
            <person name="Wu Y."/>
            <person name="Ma X."/>
            <person name="Pan Z."/>
            <person name="Kale S.D."/>
            <person name="Song Y."/>
            <person name="King H."/>
            <person name="Zhang Q."/>
            <person name="Presley C."/>
            <person name="Deng X."/>
            <person name="Wei C.I."/>
            <person name="Xiao S."/>
        </authorList>
    </citation>
    <scope>NUCLEOTIDE SEQUENCE [LARGE SCALE GENOMIC DNA]</scope>
    <source>
        <strain evidence="8">UMSG1</strain>
    </source>
</reference>
<feature type="region of interest" description="Disordered" evidence="6">
    <location>
        <begin position="372"/>
        <end position="391"/>
    </location>
</feature>
<feature type="domain" description="ORC6 first cyclin-like" evidence="7">
    <location>
        <begin position="11"/>
        <end position="96"/>
    </location>
</feature>
<evidence type="ECO:0000256" key="2">
    <source>
        <dbReference type="ARBA" id="ARBA00010840"/>
    </source>
</evidence>
<organism evidence="8 9">
    <name type="scientific">Golovinomyces cichoracearum</name>
    <dbReference type="NCBI Taxonomy" id="62708"/>
    <lineage>
        <taxon>Eukaryota</taxon>
        <taxon>Fungi</taxon>
        <taxon>Dikarya</taxon>
        <taxon>Ascomycota</taxon>
        <taxon>Pezizomycotina</taxon>
        <taxon>Leotiomycetes</taxon>
        <taxon>Erysiphales</taxon>
        <taxon>Erysiphaceae</taxon>
        <taxon>Golovinomyces</taxon>
    </lineage>
</organism>
<evidence type="ECO:0000259" key="7">
    <source>
        <dbReference type="Pfam" id="PF05460"/>
    </source>
</evidence>
<dbReference type="AlphaFoldDB" id="A0A420J2B2"/>
<dbReference type="GO" id="GO:0005664">
    <property type="term" value="C:nuclear origin of replication recognition complex"/>
    <property type="evidence" value="ECO:0007669"/>
    <property type="project" value="InterPro"/>
</dbReference>
<dbReference type="Proteomes" id="UP000285326">
    <property type="component" value="Unassembled WGS sequence"/>
</dbReference>